<evidence type="ECO:0000256" key="1">
    <source>
        <dbReference type="SAM" id="MobiDB-lite"/>
    </source>
</evidence>
<evidence type="ECO:0000313" key="2">
    <source>
        <dbReference type="EMBL" id="SFT81784.1"/>
    </source>
</evidence>
<evidence type="ECO:0000313" key="3">
    <source>
        <dbReference type="Proteomes" id="UP000198844"/>
    </source>
</evidence>
<gene>
    <name evidence="2" type="ORF">SAMN05192563_1004151</name>
</gene>
<protein>
    <recommendedName>
        <fullName evidence="4">Glycosyl transferase family 2</fullName>
    </recommendedName>
</protein>
<dbReference type="RefSeq" id="WP_093633792.1">
    <property type="nucleotide sequence ID" value="NZ_FPBH01000004.1"/>
</dbReference>
<feature type="region of interest" description="Disordered" evidence="1">
    <location>
        <begin position="237"/>
        <end position="257"/>
    </location>
</feature>
<reference evidence="2 3" key="1">
    <citation type="submission" date="2016-10" db="EMBL/GenBank/DDBJ databases">
        <authorList>
            <person name="de Groot N.N."/>
        </authorList>
    </citation>
    <scope>NUCLEOTIDE SEQUENCE [LARGE SCALE GENOMIC DNA]</scope>
    <source>
        <strain evidence="2 3">LMG 27731</strain>
    </source>
</reference>
<accession>A0A1I7B3U3</accession>
<organism evidence="2 3">
    <name type="scientific">Paraburkholderia aspalathi</name>
    <dbReference type="NCBI Taxonomy" id="1324617"/>
    <lineage>
        <taxon>Bacteria</taxon>
        <taxon>Pseudomonadati</taxon>
        <taxon>Pseudomonadota</taxon>
        <taxon>Betaproteobacteria</taxon>
        <taxon>Burkholderiales</taxon>
        <taxon>Burkholderiaceae</taxon>
        <taxon>Paraburkholderia</taxon>
    </lineage>
</organism>
<dbReference type="AlphaFoldDB" id="A0A1I7B3U3"/>
<evidence type="ECO:0008006" key="4">
    <source>
        <dbReference type="Google" id="ProtNLM"/>
    </source>
</evidence>
<dbReference type="EMBL" id="FPBH01000004">
    <property type="protein sequence ID" value="SFT81784.1"/>
    <property type="molecule type" value="Genomic_DNA"/>
</dbReference>
<sequence length="289" mass="33093">MKVAVCLTTFNRIDCARISMEIIKLNWQRTWPVVHACSHATYEPYLEDLLLRRPPRPLTTGALDLLVASIQSAVERFDPDFVVHLEADTWIMDQQVIIRYLHKLRADSDSVIAASSWSDDRAPAWKHSQKLGKRERHALARILRPLGFGYGIRQTRTISTQFFVAKVTPVFVQMISELRARERDFLEKVLYSKVIRHFGAKAIVGMPEREPVHPGFRNTCEALSLYCQHWPSGEDAPSLDKEPLIDPADRPHGKKESLAAARFALQGPYMQRLLESGDLRYYNGDARRS</sequence>
<dbReference type="OrthoDB" id="5938178at2"/>
<proteinExistence type="predicted"/>
<name>A0A1I7B3U3_9BURK</name>
<dbReference type="Proteomes" id="UP000198844">
    <property type="component" value="Unassembled WGS sequence"/>
</dbReference>
<feature type="compositionally biased region" description="Basic and acidic residues" evidence="1">
    <location>
        <begin position="238"/>
        <end position="257"/>
    </location>
</feature>